<evidence type="ECO:0000256" key="3">
    <source>
        <dbReference type="ARBA" id="ARBA00022448"/>
    </source>
</evidence>
<feature type="transmembrane region" description="Helical" evidence="14">
    <location>
        <begin position="81"/>
        <end position="105"/>
    </location>
</feature>
<dbReference type="Proteomes" id="UP001501074">
    <property type="component" value="Unassembled WGS sequence"/>
</dbReference>
<name>A0ABP6YZU6_9ACTN</name>
<feature type="transmembrane region" description="Helical" evidence="14">
    <location>
        <begin position="391"/>
        <end position="415"/>
    </location>
</feature>
<keyword evidence="6" id="KW-0769">Symport</keyword>
<evidence type="ECO:0000256" key="13">
    <source>
        <dbReference type="RuleBase" id="RU362091"/>
    </source>
</evidence>
<dbReference type="EMBL" id="BAAAZO010000001">
    <property type="protein sequence ID" value="GAA3594139.1"/>
    <property type="molecule type" value="Genomic_DNA"/>
</dbReference>
<keyword evidence="11" id="KW-0739">Sodium transport</keyword>
<evidence type="ECO:0000256" key="14">
    <source>
        <dbReference type="SAM" id="Phobius"/>
    </source>
</evidence>
<comment type="catalytic activity">
    <reaction evidence="12">
        <text>L-proline(in) + Na(+)(in) = L-proline(out) + Na(+)(out)</text>
        <dbReference type="Rhea" id="RHEA:28967"/>
        <dbReference type="ChEBI" id="CHEBI:29101"/>
        <dbReference type="ChEBI" id="CHEBI:60039"/>
    </reaction>
</comment>
<feature type="transmembrane region" description="Helical" evidence="14">
    <location>
        <begin position="191"/>
        <end position="215"/>
    </location>
</feature>
<dbReference type="InterPro" id="IPR038377">
    <property type="entry name" value="Na/Glc_symporter_sf"/>
</dbReference>
<protein>
    <submittedName>
        <fullName evidence="15">Sodium:solute symporter family protein</fullName>
    </submittedName>
</protein>
<dbReference type="InterPro" id="IPR001734">
    <property type="entry name" value="Na/solute_symporter"/>
</dbReference>
<proteinExistence type="inferred from homology"/>
<reference evidence="16" key="1">
    <citation type="journal article" date="2019" name="Int. J. Syst. Evol. Microbiol.">
        <title>The Global Catalogue of Microorganisms (GCM) 10K type strain sequencing project: providing services to taxonomists for standard genome sequencing and annotation.</title>
        <authorList>
            <consortium name="The Broad Institute Genomics Platform"/>
            <consortium name="The Broad Institute Genome Sequencing Center for Infectious Disease"/>
            <person name="Wu L."/>
            <person name="Ma J."/>
        </authorList>
    </citation>
    <scope>NUCLEOTIDE SEQUENCE [LARGE SCALE GENOMIC DNA]</scope>
    <source>
        <strain evidence="16">JCM 16902</strain>
    </source>
</reference>
<keyword evidence="8" id="KW-0915">Sodium</keyword>
<evidence type="ECO:0000313" key="15">
    <source>
        <dbReference type="EMBL" id="GAA3594139.1"/>
    </source>
</evidence>
<evidence type="ECO:0000256" key="5">
    <source>
        <dbReference type="ARBA" id="ARBA00022692"/>
    </source>
</evidence>
<keyword evidence="5 14" id="KW-0812">Transmembrane</keyword>
<keyword evidence="4" id="KW-1003">Cell membrane</keyword>
<keyword evidence="3" id="KW-0813">Transport</keyword>
<evidence type="ECO:0000256" key="12">
    <source>
        <dbReference type="ARBA" id="ARBA00033708"/>
    </source>
</evidence>
<evidence type="ECO:0000256" key="9">
    <source>
        <dbReference type="ARBA" id="ARBA00023065"/>
    </source>
</evidence>
<evidence type="ECO:0000256" key="7">
    <source>
        <dbReference type="ARBA" id="ARBA00022989"/>
    </source>
</evidence>
<dbReference type="Pfam" id="PF00474">
    <property type="entry name" value="SSF"/>
    <property type="match status" value="1"/>
</dbReference>
<feature type="transmembrane region" description="Helical" evidence="14">
    <location>
        <begin position="422"/>
        <end position="445"/>
    </location>
</feature>
<dbReference type="PANTHER" id="PTHR48086">
    <property type="entry name" value="SODIUM/PROLINE SYMPORTER-RELATED"/>
    <property type="match status" value="1"/>
</dbReference>
<feature type="transmembrane region" description="Helical" evidence="14">
    <location>
        <begin position="465"/>
        <end position="485"/>
    </location>
</feature>
<keyword evidence="9" id="KW-0406">Ion transport</keyword>
<sequence>MIETRQICLTEELPVITAGVGLSVLVVLVVGIAVARKVDGDSTNYLVAGRQLGVPLVAVALTTAAVDSNATVGNTDLSATYGFWAGASLALGLAVCLLLAGLFLARPMNQMGLFTLGDFFARRYNRPVEVVSSVLMIFAFTILLAGNLVAMGFLMETFTSMSYDAGVVLAVCLVLAYTIGGGLFSDAYTAVIQAVITGVATVVLFVWVASEYGIAIPDGLGPFDLGQLTDTGQGAAVNWATLISLGIGDLVAIDFMQRIFAAKSPAAAQKACFIGAGATAVVGVLWSLIALTSVSALGLSSENGPIIYQLLDDHAPVMLAILSLSGIVAASFSTASGAILATSAVAVRNIAGVRRQVAPGHRDPLLRWTRVAMLPVVVVAVVLAIRVSQTGILLTLAFDLMLACLAGPFLLGLFWKRSTSTAALVAAGVGLVVRLVLLALVPTLYGVPNDLFYIENSMVDAGLDGWATMVAAAVSLLAFVVTSLLTRSQADEEIDLRTRPEGELSVTGG</sequence>
<comment type="similarity">
    <text evidence="2 13">Belongs to the sodium:solute symporter (SSF) (TC 2.A.21) family.</text>
</comment>
<evidence type="ECO:0000256" key="2">
    <source>
        <dbReference type="ARBA" id="ARBA00006434"/>
    </source>
</evidence>
<dbReference type="InterPro" id="IPR050277">
    <property type="entry name" value="Sodium:Solute_Symporter"/>
</dbReference>
<feature type="transmembrane region" description="Helical" evidence="14">
    <location>
        <begin position="130"/>
        <end position="153"/>
    </location>
</feature>
<feature type="transmembrane region" description="Helical" evidence="14">
    <location>
        <begin position="273"/>
        <end position="297"/>
    </location>
</feature>
<gene>
    <name evidence="15" type="ORF">GCM10022223_06430</name>
</gene>
<feature type="transmembrane region" description="Helical" evidence="14">
    <location>
        <begin position="235"/>
        <end position="253"/>
    </location>
</feature>
<keyword evidence="16" id="KW-1185">Reference proteome</keyword>
<feature type="transmembrane region" description="Helical" evidence="14">
    <location>
        <begin position="368"/>
        <end position="385"/>
    </location>
</feature>
<dbReference type="Gene3D" id="1.20.1730.10">
    <property type="entry name" value="Sodium/glucose cotransporter"/>
    <property type="match status" value="1"/>
</dbReference>
<feature type="transmembrane region" description="Helical" evidence="14">
    <location>
        <begin position="317"/>
        <end position="347"/>
    </location>
</feature>
<evidence type="ECO:0000256" key="10">
    <source>
        <dbReference type="ARBA" id="ARBA00023136"/>
    </source>
</evidence>
<evidence type="ECO:0000256" key="6">
    <source>
        <dbReference type="ARBA" id="ARBA00022847"/>
    </source>
</evidence>
<evidence type="ECO:0000256" key="8">
    <source>
        <dbReference type="ARBA" id="ARBA00023053"/>
    </source>
</evidence>
<keyword evidence="10 14" id="KW-0472">Membrane</keyword>
<evidence type="ECO:0000256" key="11">
    <source>
        <dbReference type="ARBA" id="ARBA00023201"/>
    </source>
</evidence>
<organism evidence="15 16">
    <name type="scientific">Kineosporia mesophila</name>
    <dbReference type="NCBI Taxonomy" id="566012"/>
    <lineage>
        <taxon>Bacteria</taxon>
        <taxon>Bacillati</taxon>
        <taxon>Actinomycetota</taxon>
        <taxon>Actinomycetes</taxon>
        <taxon>Kineosporiales</taxon>
        <taxon>Kineosporiaceae</taxon>
        <taxon>Kineosporia</taxon>
    </lineage>
</organism>
<comment type="caution">
    <text evidence="15">The sequence shown here is derived from an EMBL/GenBank/DDBJ whole genome shotgun (WGS) entry which is preliminary data.</text>
</comment>
<dbReference type="PROSITE" id="PS50283">
    <property type="entry name" value="NA_SOLUT_SYMP_3"/>
    <property type="match status" value="1"/>
</dbReference>
<comment type="subcellular location">
    <subcellularLocation>
        <location evidence="1">Cell membrane</location>
        <topology evidence="1">Multi-pass membrane protein</topology>
    </subcellularLocation>
</comment>
<keyword evidence="7 14" id="KW-1133">Transmembrane helix</keyword>
<evidence type="ECO:0000313" key="16">
    <source>
        <dbReference type="Proteomes" id="UP001501074"/>
    </source>
</evidence>
<evidence type="ECO:0000256" key="1">
    <source>
        <dbReference type="ARBA" id="ARBA00004651"/>
    </source>
</evidence>
<accession>A0ABP6YZU6</accession>
<feature type="transmembrane region" description="Helical" evidence="14">
    <location>
        <begin position="165"/>
        <end position="184"/>
    </location>
</feature>
<feature type="transmembrane region" description="Helical" evidence="14">
    <location>
        <begin position="15"/>
        <end position="35"/>
    </location>
</feature>
<evidence type="ECO:0000256" key="4">
    <source>
        <dbReference type="ARBA" id="ARBA00022475"/>
    </source>
</evidence>
<dbReference type="PANTHER" id="PTHR48086:SF3">
    <property type="entry name" value="SODIUM_PROLINE SYMPORTER"/>
    <property type="match status" value="1"/>
</dbReference>